<dbReference type="PANTHER" id="PTHR38785">
    <property type="entry name" value="HOMOLOG OF VIRK"/>
    <property type="match status" value="1"/>
</dbReference>
<dbReference type="Pfam" id="PF04393">
    <property type="entry name" value="DUF535"/>
    <property type="match status" value="1"/>
</dbReference>
<sequence>MNDIALTLHHGAAVPPATPPAVPLYSASGHRLKAALGALFFPRQRTRWHAFLGSMPGLNSLAQLHPCLRFKIYRPYASRRLGCADRLALLEGHYRFLWQAGARALVERAAREAVVLAAFDGKDGAQYRLQLTAIHDSYREGELCLRLTRDGLPLYLASFLFVPRADGVSLQLGALQGLRSEAGKLAVKDATRALHGCRPKNLMVTALRDFGDFFACTNLFLISNDNRIALNARRRRHIAADYDQAWQELHALRMRDGNYHLPCAAYRVPDLAAVPSKKRADARRRGELLLGMAADMRAQLAAMIAAPSCQNGYLSSDAVMLYSHQSLS</sequence>
<dbReference type="GO" id="GO:0006974">
    <property type="term" value="P:DNA damage response"/>
    <property type="evidence" value="ECO:0007669"/>
    <property type="project" value="TreeGrafter"/>
</dbReference>
<dbReference type="InterPro" id="IPR007488">
    <property type="entry name" value="DUF535"/>
</dbReference>
<dbReference type="Proteomes" id="UP000279594">
    <property type="component" value="Chromosome"/>
</dbReference>
<dbReference type="AlphaFoldDB" id="A0A3G2EAG6"/>
<dbReference type="PANTHER" id="PTHR38785:SF1">
    <property type="entry name" value="HOMOLOG OF VIRK"/>
    <property type="match status" value="1"/>
</dbReference>
<name>A0A3G2EAG6_9BURK</name>
<organism evidence="1 2">
    <name type="scientific">Janthinobacterium agaricidamnosum</name>
    <dbReference type="NCBI Taxonomy" id="55508"/>
    <lineage>
        <taxon>Bacteria</taxon>
        <taxon>Pseudomonadati</taxon>
        <taxon>Pseudomonadota</taxon>
        <taxon>Betaproteobacteria</taxon>
        <taxon>Burkholderiales</taxon>
        <taxon>Oxalobacteraceae</taxon>
        <taxon>Janthinobacterium</taxon>
    </lineage>
</organism>
<accession>A0A3G2EAG6</accession>
<evidence type="ECO:0000313" key="2">
    <source>
        <dbReference type="Proteomes" id="UP000279594"/>
    </source>
</evidence>
<evidence type="ECO:0000313" key="1">
    <source>
        <dbReference type="EMBL" id="AYM76459.1"/>
    </source>
</evidence>
<dbReference type="RefSeq" id="WP_121669394.1">
    <property type="nucleotide sequence ID" value="NZ_CP033019.1"/>
</dbReference>
<reference evidence="1 2" key="1">
    <citation type="submission" date="2018-10" db="EMBL/GenBank/DDBJ databases">
        <title>Effects of UV and annual dynamics of microbial communities in freshwater RAS systems.</title>
        <authorList>
            <person name="Bekkelund A.K."/>
            <person name="Hansen B.R."/>
            <person name="Stokken H."/>
            <person name="Eriksen B.F."/>
            <person name="Kashulin N.A."/>
        </authorList>
    </citation>
    <scope>NUCLEOTIDE SEQUENCE [LARGE SCALE GENOMIC DNA]</scope>
    <source>
        <strain evidence="1 2">BHSEK</strain>
    </source>
</reference>
<dbReference type="EMBL" id="CP033019">
    <property type="protein sequence ID" value="AYM76459.1"/>
    <property type="molecule type" value="Genomic_DNA"/>
</dbReference>
<proteinExistence type="predicted"/>
<gene>
    <name evidence="1" type="ORF">D9M09_12145</name>
</gene>
<keyword evidence="2" id="KW-1185">Reference proteome</keyword>
<protein>
    <submittedName>
        <fullName evidence="1">DUF535 domain-containing protein</fullName>
    </submittedName>
</protein>